<keyword evidence="7" id="KW-0874">Quinone</keyword>
<reference evidence="8 9" key="1">
    <citation type="journal article" date="2023" name="Antonie Van Leeuwenhoek">
        <title>Mesoterricola silvestris gen. nov., sp. nov., Mesoterricola sediminis sp. nov., Geothrix oryzae sp. nov., Geothrix edaphica sp. nov., Geothrix rubra sp. nov., and Geothrix limicola sp. nov., six novel members of Acidobacteriota isolated from soils.</title>
        <authorList>
            <person name="Itoh H."/>
            <person name="Sugisawa Y."/>
            <person name="Mise K."/>
            <person name="Xu Z."/>
            <person name="Kuniyasu M."/>
            <person name="Ushijima N."/>
            <person name="Kawano K."/>
            <person name="Kobayashi E."/>
            <person name="Shiratori Y."/>
            <person name="Masuda Y."/>
            <person name="Senoo K."/>
        </authorList>
    </citation>
    <scope>NUCLEOTIDE SEQUENCE [LARGE SCALE GENOMIC DNA]</scope>
    <source>
        <strain evidence="8 9">Red804</strain>
    </source>
</reference>
<protein>
    <recommendedName>
        <fullName evidence="7">NADH-quinone oxidoreductase subunit K</fullName>
        <ecNumber evidence="7">7.1.1.-</ecNumber>
    </recommendedName>
    <alternativeName>
        <fullName evidence="7">NADH dehydrogenase I subunit K</fullName>
    </alternativeName>
    <alternativeName>
        <fullName evidence="7">NDH-1 subunit K</fullName>
    </alternativeName>
</protein>
<dbReference type="Gene3D" id="1.10.287.3510">
    <property type="match status" value="1"/>
</dbReference>
<comment type="subcellular location">
    <subcellularLocation>
        <location evidence="7">Cell membrane</location>
        <topology evidence="7">Multi-pass membrane protein</topology>
    </subcellularLocation>
    <subcellularLocation>
        <location evidence="1">Membrane</location>
        <topology evidence="1">Multi-pass membrane protein</topology>
    </subcellularLocation>
</comment>
<evidence type="ECO:0000256" key="1">
    <source>
        <dbReference type="ARBA" id="ARBA00004141"/>
    </source>
</evidence>
<evidence type="ECO:0000256" key="6">
    <source>
        <dbReference type="ARBA" id="ARBA00023136"/>
    </source>
</evidence>
<dbReference type="InterPro" id="IPR001133">
    <property type="entry name" value="NADH_UbQ_OxRdtase_chain4L/K"/>
</dbReference>
<keyword evidence="7" id="KW-0520">NAD</keyword>
<evidence type="ECO:0000313" key="8">
    <source>
        <dbReference type="EMBL" id="GLH74936.1"/>
    </source>
</evidence>
<feature type="transmembrane region" description="Helical" evidence="7">
    <location>
        <begin position="71"/>
        <end position="96"/>
    </location>
</feature>
<keyword evidence="9" id="KW-1185">Reference proteome</keyword>
<keyword evidence="5 7" id="KW-1133">Transmembrane helix</keyword>
<keyword evidence="7" id="KW-1278">Translocase</keyword>
<dbReference type="PANTHER" id="PTHR11434">
    <property type="entry name" value="NADH-UBIQUINONE OXIDOREDUCTASE SUBUNIT ND4L"/>
    <property type="match status" value="1"/>
</dbReference>
<dbReference type="EMBL" id="BSDE01000009">
    <property type="protein sequence ID" value="GLH74936.1"/>
    <property type="molecule type" value="Genomic_DNA"/>
</dbReference>
<dbReference type="NCBIfam" id="NF004320">
    <property type="entry name" value="PRK05715.1-2"/>
    <property type="match status" value="1"/>
</dbReference>
<evidence type="ECO:0000256" key="2">
    <source>
        <dbReference type="ARBA" id="ARBA00010519"/>
    </source>
</evidence>
<dbReference type="Pfam" id="PF00420">
    <property type="entry name" value="Oxidored_q2"/>
    <property type="match status" value="1"/>
</dbReference>
<evidence type="ECO:0000256" key="4">
    <source>
        <dbReference type="ARBA" id="ARBA00022692"/>
    </source>
</evidence>
<dbReference type="HAMAP" id="MF_01456">
    <property type="entry name" value="NDH1_NuoK"/>
    <property type="match status" value="1"/>
</dbReference>
<keyword evidence="6 7" id="KW-0472">Membrane</keyword>
<evidence type="ECO:0000313" key="9">
    <source>
        <dbReference type="Proteomes" id="UP001165069"/>
    </source>
</evidence>
<organism evidence="8 9">
    <name type="scientific">Geothrix limicola</name>
    <dbReference type="NCBI Taxonomy" id="2927978"/>
    <lineage>
        <taxon>Bacteria</taxon>
        <taxon>Pseudomonadati</taxon>
        <taxon>Acidobacteriota</taxon>
        <taxon>Holophagae</taxon>
        <taxon>Holophagales</taxon>
        <taxon>Holophagaceae</taxon>
        <taxon>Geothrix</taxon>
    </lineage>
</organism>
<sequence length="112" mass="11931">MTGMDAILPTLNGGLQGYLVVALLLFAIGLAAVLLRRTLLMQFMGVELMLNAANVALLAFARFRGGDAQAMVFYLFIIAVAACEAAVGLALVIGLYRHRDTTDSDRAASLKQ</sequence>
<accession>A0ABQ5QL06</accession>
<feature type="transmembrane region" description="Helical" evidence="7">
    <location>
        <begin position="48"/>
        <end position="65"/>
    </location>
</feature>
<comment type="function">
    <text evidence="7">NDH-1 shuttles electrons from NADH, via FMN and iron-sulfur (Fe-S) centers, to quinones in the respiratory chain. The immediate electron acceptor for the enzyme in this species is believed to be ubiquinone. Couples the redox reaction to proton translocation (for every two electrons transferred, four hydrogen ions are translocated across the cytoplasmic membrane), and thus conserves the redox energy in a proton gradient.</text>
</comment>
<keyword evidence="7" id="KW-1003">Cell membrane</keyword>
<evidence type="ECO:0000256" key="5">
    <source>
        <dbReference type="ARBA" id="ARBA00022989"/>
    </source>
</evidence>
<comment type="similarity">
    <text evidence="2 7">Belongs to the complex I subunit 4L family.</text>
</comment>
<dbReference type="Proteomes" id="UP001165069">
    <property type="component" value="Unassembled WGS sequence"/>
</dbReference>
<evidence type="ECO:0000256" key="7">
    <source>
        <dbReference type="HAMAP-Rule" id="MF_01456"/>
    </source>
</evidence>
<name>A0ABQ5QL06_9BACT</name>
<keyword evidence="3 7" id="KW-0813">Transport</keyword>
<keyword evidence="4 7" id="KW-0812">Transmembrane</keyword>
<dbReference type="InterPro" id="IPR039428">
    <property type="entry name" value="NUOK/Mnh_C1-like"/>
</dbReference>
<comment type="subunit">
    <text evidence="7">NDH-1 is composed of 14 different subunits. Subunits NuoA, H, J, K, L, M, N constitute the membrane sector of the complex.</text>
</comment>
<dbReference type="PROSITE" id="PS00549">
    <property type="entry name" value="BACTERIOFERRITIN"/>
    <property type="match status" value="1"/>
</dbReference>
<dbReference type="EC" id="7.1.1.-" evidence="7"/>
<evidence type="ECO:0000256" key="3">
    <source>
        <dbReference type="ARBA" id="ARBA00022448"/>
    </source>
</evidence>
<dbReference type="PANTHER" id="PTHR11434:SF16">
    <property type="entry name" value="NADH-UBIQUINONE OXIDOREDUCTASE CHAIN 4L"/>
    <property type="match status" value="1"/>
</dbReference>
<gene>
    <name evidence="8" type="primary">nuoK1_2</name>
    <name evidence="7" type="synonym">nuoK</name>
    <name evidence="8" type="ORF">GETHLI_34380</name>
</gene>
<comment type="caution">
    <text evidence="8">The sequence shown here is derived from an EMBL/GenBank/DDBJ whole genome shotgun (WGS) entry which is preliminary data.</text>
</comment>
<proteinExistence type="inferred from homology"/>
<feature type="transmembrane region" description="Helical" evidence="7">
    <location>
        <begin position="15"/>
        <end position="36"/>
    </location>
</feature>
<keyword evidence="7" id="KW-0830">Ubiquinone</keyword>
<comment type="catalytic activity">
    <reaction evidence="7">
        <text>a quinone + NADH + 5 H(+)(in) = a quinol + NAD(+) + 4 H(+)(out)</text>
        <dbReference type="Rhea" id="RHEA:57888"/>
        <dbReference type="ChEBI" id="CHEBI:15378"/>
        <dbReference type="ChEBI" id="CHEBI:24646"/>
        <dbReference type="ChEBI" id="CHEBI:57540"/>
        <dbReference type="ChEBI" id="CHEBI:57945"/>
        <dbReference type="ChEBI" id="CHEBI:132124"/>
    </reaction>
</comment>